<keyword evidence="6 12" id="KW-0633">Potassium transport</keyword>
<feature type="binding site" evidence="13">
    <location>
        <position position="216"/>
    </location>
    <ligand>
        <name>K(+)</name>
        <dbReference type="ChEBI" id="CHEBI:29103"/>
    </ligand>
</feature>
<comment type="subcellular location">
    <subcellularLocation>
        <location evidence="1 12">Cell inner membrane</location>
        <topology evidence="1 12">Multi-pass membrane protein</topology>
    </subcellularLocation>
</comment>
<feature type="transmembrane region" description="Helical" evidence="14">
    <location>
        <begin position="237"/>
        <end position="257"/>
    </location>
</feature>
<dbReference type="AlphaFoldDB" id="A0A9Q8TY58"/>
<dbReference type="PANTHER" id="PTHR32024:SF2">
    <property type="entry name" value="TRK SYSTEM POTASSIUM UPTAKE PROTEIN TRKG-RELATED"/>
    <property type="match status" value="1"/>
</dbReference>
<feature type="transmembrane region" description="Helical" evidence="14">
    <location>
        <begin position="181"/>
        <end position="199"/>
    </location>
</feature>
<feature type="binding site" evidence="13">
    <location>
        <position position="430"/>
    </location>
    <ligand>
        <name>K(+)</name>
        <dbReference type="ChEBI" id="CHEBI:29103"/>
    </ligand>
</feature>
<organism evidence="15 16">
    <name type="scientific">SAR86 cluster bacterium</name>
    <dbReference type="NCBI Taxonomy" id="2030880"/>
    <lineage>
        <taxon>Bacteria</taxon>
        <taxon>Pseudomonadati</taxon>
        <taxon>Pseudomonadota</taxon>
        <taxon>Gammaproteobacteria</taxon>
        <taxon>SAR86 cluster</taxon>
    </lineage>
</organism>
<dbReference type="PIRSF" id="PIRSF006247">
    <property type="entry name" value="TrkH"/>
    <property type="match status" value="1"/>
</dbReference>
<feature type="transmembrane region" description="Helical" evidence="14">
    <location>
        <begin position="451"/>
        <end position="472"/>
    </location>
</feature>
<evidence type="ECO:0000256" key="1">
    <source>
        <dbReference type="ARBA" id="ARBA00004429"/>
    </source>
</evidence>
<keyword evidence="4 12" id="KW-1003">Cell membrane</keyword>
<keyword evidence="5 12" id="KW-0997">Cell inner membrane</keyword>
<evidence type="ECO:0000256" key="11">
    <source>
        <dbReference type="ARBA" id="ARBA00023136"/>
    </source>
</evidence>
<evidence type="ECO:0000256" key="4">
    <source>
        <dbReference type="ARBA" id="ARBA00022475"/>
    </source>
</evidence>
<feature type="transmembrane region" description="Helical" evidence="14">
    <location>
        <begin position="269"/>
        <end position="290"/>
    </location>
</feature>
<feature type="binding site" evidence="13">
    <location>
        <position position="109"/>
    </location>
    <ligand>
        <name>K(+)</name>
        <dbReference type="ChEBI" id="CHEBI:29103"/>
    </ligand>
</feature>
<keyword evidence="10 12" id="KW-0406">Ion transport</keyword>
<dbReference type="GO" id="GO:0046872">
    <property type="term" value="F:metal ion binding"/>
    <property type="evidence" value="ECO:0007669"/>
    <property type="project" value="UniProtKB-KW"/>
</dbReference>
<sequence>MISFLKFLRFLGPLTLFFATFVILPPLTMQAFVSEVEIIFLSIFISCLIYGILIEITLRRKKFIYTPRDGFLITFFGWVFISILASLPFFFSGMNYADSIFEAVSGLTTTGSTTISNLSSLSESLLIYRQLLQWAGGVGLIIVVLAIIPAASGGIRILQAETSGFAENSFSPRLKKTARSLLRFYLGITILCAISYWLAGMNYFEAISHSFSTVSIGGFSIYDDNFGHFNSPLIEGIAILFILISATNFGLHFLFLLKKDFKFYVKNDEFKFFLLLILAATTFSVLVLLFNEEIGLSESFRYGIFQTISIITTTGFTITNLDNMGILLPVLIMLLAFVGACSGSVGGGIKAWRINILIRLAFDNITKIMHPTAVSTIKFNGEKIEQKQIESVFSFVAIYVLISILFLLVLMLQNIDFYSAFSAVSATLNNLGPGLGQFSDNYSSLEPAGKITLSLAMIIGRLEIFGFLLLLFPSFWRN</sequence>
<protein>
    <recommendedName>
        <fullName evidence="12">Trk system potassium uptake protein</fullName>
    </recommendedName>
</protein>
<feature type="transmembrane region" description="Helical" evidence="14">
    <location>
        <begin position="70"/>
        <end position="91"/>
    </location>
</feature>
<keyword evidence="13" id="KW-0479">Metal-binding</keyword>
<keyword evidence="8 12" id="KW-0630">Potassium</keyword>
<comment type="similarity">
    <text evidence="2 12">Belongs to the TrkH potassium transport family.</text>
</comment>
<feature type="transmembrane region" description="Helical" evidence="14">
    <location>
        <begin position="326"/>
        <end position="349"/>
    </location>
</feature>
<feature type="binding site" evidence="13">
    <location>
        <position position="431"/>
    </location>
    <ligand>
        <name>K(+)</name>
        <dbReference type="ChEBI" id="CHEBI:29103"/>
    </ligand>
</feature>
<evidence type="ECO:0000256" key="6">
    <source>
        <dbReference type="ARBA" id="ARBA00022538"/>
    </source>
</evidence>
<dbReference type="EMBL" id="CP097966">
    <property type="protein sequence ID" value="URQ63191.1"/>
    <property type="molecule type" value="Genomic_DNA"/>
</dbReference>
<evidence type="ECO:0000256" key="2">
    <source>
        <dbReference type="ARBA" id="ARBA00009137"/>
    </source>
</evidence>
<dbReference type="InterPro" id="IPR003445">
    <property type="entry name" value="Cat_transpt"/>
</dbReference>
<evidence type="ECO:0000256" key="7">
    <source>
        <dbReference type="ARBA" id="ARBA00022692"/>
    </source>
</evidence>
<feature type="binding site" evidence="13">
    <location>
        <position position="314"/>
    </location>
    <ligand>
        <name>K(+)</name>
        <dbReference type="ChEBI" id="CHEBI:29103"/>
    </ligand>
</feature>
<keyword evidence="11 12" id="KW-0472">Membrane</keyword>
<evidence type="ECO:0000256" key="13">
    <source>
        <dbReference type="PIRSR" id="PIRSR006247-1"/>
    </source>
</evidence>
<gene>
    <name evidence="15" type="ORF">M9B40_00040</name>
</gene>
<evidence type="ECO:0000256" key="12">
    <source>
        <dbReference type="PIRNR" id="PIRNR006247"/>
    </source>
</evidence>
<evidence type="ECO:0000256" key="3">
    <source>
        <dbReference type="ARBA" id="ARBA00022448"/>
    </source>
</evidence>
<feature type="binding site" evidence="13">
    <location>
        <position position="110"/>
    </location>
    <ligand>
        <name>K(+)</name>
        <dbReference type="ChEBI" id="CHEBI:29103"/>
    </ligand>
</feature>
<feature type="binding site" evidence="13">
    <location>
        <position position="217"/>
    </location>
    <ligand>
        <name>K(+)</name>
        <dbReference type="ChEBI" id="CHEBI:29103"/>
    </ligand>
</feature>
<proteinExistence type="inferred from homology"/>
<evidence type="ECO:0000256" key="10">
    <source>
        <dbReference type="ARBA" id="ARBA00023065"/>
    </source>
</evidence>
<comment type="function">
    <text evidence="12">Low-affinity potassium transport system. Interacts with Trk system potassium uptake protein TrkA.</text>
</comment>
<keyword evidence="16" id="KW-1185">Reference proteome</keyword>
<dbReference type="InterPro" id="IPR004772">
    <property type="entry name" value="TrkH"/>
</dbReference>
<reference evidence="15" key="1">
    <citation type="submission" date="2022-05" db="EMBL/GenBank/DDBJ databases">
        <title>Single-amplified genomics reveal most streamlined microbe among free-living bacteria.</title>
        <authorList>
            <person name="Roda-Garcia J."/>
            <person name="Haro-Moreno J.M."/>
            <person name="Rodriguez-Valera F."/>
            <person name="Almagro-Moreno S."/>
            <person name="Lopez-Perez M."/>
        </authorList>
    </citation>
    <scope>NUCLEOTIDE SEQUENCE</scope>
    <source>
        <strain evidence="15">TMED112-D2-2</strain>
    </source>
</reference>
<feature type="binding site" evidence="13">
    <location>
        <position position="313"/>
    </location>
    <ligand>
        <name>K(+)</name>
        <dbReference type="ChEBI" id="CHEBI:29103"/>
    </ligand>
</feature>
<feature type="transmembrane region" description="Helical" evidence="14">
    <location>
        <begin position="38"/>
        <end position="58"/>
    </location>
</feature>
<feature type="transmembrane region" description="Helical" evidence="14">
    <location>
        <begin position="131"/>
        <end position="151"/>
    </location>
</feature>
<evidence type="ECO:0000256" key="5">
    <source>
        <dbReference type="ARBA" id="ARBA00022519"/>
    </source>
</evidence>
<dbReference type="GO" id="GO:0015379">
    <property type="term" value="F:potassium:chloride symporter activity"/>
    <property type="evidence" value="ECO:0007669"/>
    <property type="project" value="InterPro"/>
</dbReference>
<dbReference type="GO" id="GO:0005886">
    <property type="term" value="C:plasma membrane"/>
    <property type="evidence" value="ECO:0007669"/>
    <property type="project" value="UniProtKB-SubCell"/>
</dbReference>
<feature type="transmembrane region" description="Helical" evidence="14">
    <location>
        <begin position="7"/>
        <end position="26"/>
    </location>
</feature>
<dbReference type="Pfam" id="PF02386">
    <property type="entry name" value="TrkH"/>
    <property type="match status" value="1"/>
</dbReference>
<feature type="transmembrane region" description="Helical" evidence="14">
    <location>
        <begin position="392"/>
        <end position="412"/>
    </location>
</feature>
<keyword evidence="3 12" id="KW-0813">Transport</keyword>
<dbReference type="Proteomes" id="UP001056381">
    <property type="component" value="Chromosome"/>
</dbReference>
<evidence type="ECO:0000256" key="14">
    <source>
        <dbReference type="SAM" id="Phobius"/>
    </source>
</evidence>
<name>A0A9Q8TY58_9GAMM</name>
<evidence type="ECO:0000313" key="16">
    <source>
        <dbReference type="Proteomes" id="UP001056381"/>
    </source>
</evidence>
<evidence type="ECO:0000256" key="8">
    <source>
        <dbReference type="ARBA" id="ARBA00022958"/>
    </source>
</evidence>
<keyword evidence="9 14" id="KW-1133">Transmembrane helix</keyword>
<evidence type="ECO:0000256" key="9">
    <source>
        <dbReference type="ARBA" id="ARBA00022989"/>
    </source>
</evidence>
<keyword evidence="7 14" id="KW-0812">Transmembrane</keyword>
<accession>A0A9Q8TY58</accession>
<evidence type="ECO:0000313" key="15">
    <source>
        <dbReference type="EMBL" id="URQ63191.1"/>
    </source>
</evidence>
<dbReference type="PANTHER" id="PTHR32024">
    <property type="entry name" value="TRK SYSTEM POTASSIUM UPTAKE PROTEIN TRKG-RELATED"/>
    <property type="match status" value="1"/>
</dbReference>